<evidence type="ECO:0000256" key="1">
    <source>
        <dbReference type="SAM" id="MobiDB-lite"/>
    </source>
</evidence>
<sequence length="219" mass="23192">MCIPGHSRDSVCLHCHPARLARSGTRQGIAPGNRCAEPCPTKRPQPRQEPWPLRPVADAAGIGKPGWRPPAPRAHPREPGTCTDAVLPAPPVNEAQRKRADAPARPQRRAEAGRPPASSTAGTANPEGLDEQDMRIDKHAARRVGRGPWAAHAPVAPGIRPGGTRLPGRPPNPGSTAPATRRPPRTWTGNSQRKTPGFPGVLATSREIPVSQYGGGGRN</sequence>
<evidence type="ECO:0000313" key="3">
    <source>
        <dbReference type="Proteomes" id="UP000061010"/>
    </source>
</evidence>
<dbReference type="EMBL" id="CP012900">
    <property type="protein sequence ID" value="ALJ28728.1"/>
    <property type="molecule type" value="Genomic_DNA"/>
</dbReference>
<proteinExistence type="predicted"/>
<organism evidence="2 3">
    <name type="scientific">Stenotrophomonas acidaminiphila</name>
    <dbReference type="NCBI Taxonomy" id="128780"/>
    <lineage>
        <taxon>Bacteria</taxon>
        <taxon>Pseudomonadati</taxon>
        <taxon>Pseudomonadota</taxon>
        <taxon>Gammaproteobacteria</taxon>
        <taxon>Lysobacterales</taxon>
        <taxon>Lysobacteraceae</taxon>
        <taxon>Stenotrophomonas</taxon>
    </lineage>
</organism>
<dbReference type="KEGG" id="sacz:AOT14_23600"/>
<dbReference type="Proteomes" id="UP000061010">
    <property type="component" value="Chromosome"/>
</dbReference>
<protein>
    <submittedName>
        <fullName evidence="2">Uncharacterized protein</fullName>
    </submittedName>
</protein>
<reference evidence="2 3" key="1">
    <citation type="journal article" date="2015" name="Genome Announc.">
        <title>Complete Genome Sequencing of Stenotrophomonas acidaminiphila ZAC14D2_NAIMI4_2, a Multidrug-Resistant Strain Isolated from Sediments of a Polluted River in Mexico, Uncovers New Antibiotic Resistance Genes and a Novel Class-II Lasso Peptide Biosynthesis Gene Cluster.</title>
        <authorList>
            <person name="Vinuesa P."/>
            <person name="Ochoa-Sanchez L.E."/>
        </authorList>
    </citation>
    <scope>NUCLEOTIDE SEQUENCE [LARGE SCALE GENOMIC DNA]</scope>
    <source>
        <strain evidence="2 3">ZAC14D2_NAIMI4_2</strain>
    </source>
</reference>
<dbReference type="AlphaFoldDB" id="A0A0S1B0Z3"/>
<feature type="compositionally biased region" description="Pro residues" evidence="1">
    <location>
        <begin position="41"/>
        <end position="53"/>
    </location>
</feature>
<dbReference type="PATRIC" id="fig|128780.6.peg.2378"/>
<feature type="compositionally biased region" description="Low complexity" evidence="1">
    <location>
        <begin position="157"/>
        <end position="167"/>
    </location>
</feature>
<evidence type="ECO:0000313" key="2">
    <source>
        <dbReference type="EMBL" id="ALJ28728.1"/>
    </source>
</evidence>
<gene>
    <name evidence="2" type="ORF">AOT14_23600</name>
</gene>
<feature type="region of interest" description="Disordered" evidence="1">
    <location>
        <begin position="25"/>
        <end position="219"/>
    </location>
</feature>
<feature type="compositionally biased region" description="Basic and acidic residues" evidence="1">
    <location>
        <begin position="95"/>
        <end position="112"/>
    </location>
</feature>
<accession>A0A0S1B0Z3</accession>
<keyword evidence="3" id="KW-1185">Reference proteome</keyword>
<name>A0A0S1B0Z3_9GAMM</name>